<name>A0A221S4A9_9VIRU</name>
<dbReference type="InterPro" id="IPR020818">
    <property type="entry name" value="Chaperonin_GroES"/>
</dbReference>
<evidence type="ECO:0000256" key="1">
    <source>
        <dbReference type="ARBA" id="ARBA00023186"/>
    </source>
</evidence>
<proteinExistence type="predicted"/>
<organism evidence="2">
    <name type="scientific">uncultured virus</name>
    <dbReference type="NCBI Taxonomy" id="340016"/>
    <lineage>
        <taxon>Viruses</taxon>
        <taxon>environmental samples</taxon>
    </lineage>
</organism>
<protein>
    <submittedName>
        <fullName evidence="2">Co-chaperonin GroES</fullName>
    </submittedName>
</protein>
<dbReference type="GO" id="GO:0044183">
    <property type="term" value="F:protein folding chaperone"/>
    <property type="evidence" value="ECO:0007669"/>
    <property type="project" value="InterPro"/>
</dbReference>
<evidence type="ECO:0000313" key="2">
    <source>
        <dbReference type="EMBL" id="ASN63796.1"/>
    </source>
</evidence>
<dbReference type="GO" id="GO:0005524">
    <property type="term" value="F:ATP binding"/>
    <property type="evidence" value="ECO:0007669"/>
    <property type="project" value="InterPro"/>
</dbReference>
<sequence>MSKNTSGWKPFDIGVLIQVKEPEEKKTKGGIILQSKVDAISIEAVQKGVLIDASDTAFNGVADAPKIGDEVFFVKYAGQFLYQHVTDDELTYRMMDSTDIRAKRSKAND</sequence>
<dbReference type="Gene3D" id="2.30.33.40">
    <property type="entry name" value="GroES chaperonin"/>
    <property type="match status" value="1"/>
</dbReference>
<keyword evidence="1" id="KW-0143">Chaperone</keyword>
<dbReference type="EMBL" id="KU971202">
    <property type="protein sequence ID" value="ASN63796.1"/>
    <property type="molecule type" value="Genomic_DNA"/>
</dbReference>
<dbReference type="InterPro" id="IPR037124">
    <property type="entry name" value="Chaperonin_GroES_sf"/>
</dbReference>
<dbReference type="InterPro" id="IPR011032">
    <property type="entry name" value="GroES-like_sf"/>
</dbReference>
<gene>
    <name evidence="2" type="primary">groES</name>
</gene>
<reference evidence="2" key="1">
    <citation type="submission" date="2016-03" db="EMBL/GenBank/DDBJ databases">
        <title>Novel chaperonins are prevalent in the virioplankton and link to viral biology and ecology.</title>
        <authorList>
            <person name="Marine R.L."/>
            <person name="Nasko D.J."/>
            <person name="Polson S.W."/>
            <person name="Wommack K.E."/>
        </authorList>
    </citation>
    <scope>NUCLEOTIDE SEQUENCE</scope>
</reference>
<dbReference type="Pfam" id="PF00166">
    <property type="entry name" value="Cpn10"/>
    <property type="match status" value="1"/>
</dbReference>
<dbReference type="SUPFAM" id="SSF50129">
    <property type="entry name" value="GroES-like"/>
    <property type="match status" value="1"/>
</dbReference>
<dbReference type="CDD" id="cd00320">
    <property type="entry name" value="cpn10"/>
    <property type="match status" value="1"/>
</dbReference>
<accession>A0A221S4A9</accession>